<protein>
    <submittedName>
        <fullName evidence="5">ArsR family transcriptional regulator</fullName>
    </submittedName>
</protein>
<evidence type="ECO:0000313" key="6">
    <source>
        <dbReference type="Proteomes" id="UP001519363"/>
    </source>
</evidence>
<evidence type="ECO:0000313" key="5">
    <source>
        <dbReference type="EMBL" id="MBP2478357.1"/>
    </source>
</evidence>
<keyword evidence="1" id="KW-0805">Transcription regulation</keyword>
<feature type="domain" description="HTH arsR-type" evidence="4">
    <location>
        <begin position="1"/>
        <end position="95"/>
    </location>
</feature>
<gene>
    <name evidence="5" type="ORF">JOF53_007229</name>
</gene>
<evidence type="ECO:0000259" key="4">
    <source>
        <dbReference type="PROSITE" id="PS50987"/>
    </source>
</evidence>
<accession>A0ABS5AP68</accession>
<reference evidence="5 6" key="1">
    <citation type="submission" date="2021-03" db="EMBL/GenBank/DDBJ databases">
        <title>Sequencing the genomes of 1000 actinobacteria strains.</title>
        <authorList>
            <person name="Klenk H.-P."/>
        </authorList>
    </citation>
    <scope>NUCLEOTIDE SEQUENCE [LARGE SCALE GENOMIC DNA]</scope>
    <source>
        <strain evidence="5 6">DSM 44580</strain>
    </source>
</reference>
<dbReference type="PANTHER" id="PTHR33154:SF33">
    <property type="entry name" value="TRANSCRIPTIONAL REPRESSOR SDPR"/>
    <property type="match status" value="1"/>
</dbReference>
<dbReference type="PRINTS" id="PR00778">
    <property type="entry name" value="HTHARSR"/>
</dbReference>
<dbReference type="InterPro" id="IPR011991">
    <property type="entry name" value="ArsR-like_HTH"/>
</dbReference>
<evidence type="ECO:0000256" key="2">
    <source>
        <dbReference type="ARBA" id="ARBA00023125"/>
    </source>
</evidence>
<dbReference type="Pfam" id="PF01022">
    <property type="entry name" value="HTH_5"/>
    <property type="match status" value="1"/>
</dbReference>
<comment type="caution">
    <text evidence="5">The sequence shown here is derived from an EMBL/GenBank/DDBJ whole genome shotgun (WGS) entry which is preliminary data.</text>
</comment>
<evidence type="ECO:0000256" key="3">
    <source>
        <dbReference type="ARBA" id="ARBA00023163"/>
    </source>
</evidence>
<proteinExistence type="predicted"/>
<dbReference type="InterPro" id="IPR001845">
    <property type="entry name" value="HTH_ArsR_DNA-bd_dom"/>
</dbReference>
<organism evidence="5 6">
    <name type="scientific">Crossiella equi</name>
    <dbReference type="NCBI Taxonomy" id="130796"/>
    <lineage>
        <taxon>Bacteria</taxon>
        <taxon>Bacillati</taxon>
        <taxon>Actinomycetota</taxon>
        <taxon>Actinomycetes</taxon>
        <taxon>Pseudonocardiales</taxon>
        <taxon>Pseudonocardiaceae</taxon>
        <taxon>Crossiella</taxon>
    </lineage>
</organism>
<dbReference type="InterPro" id="IPR036388">
    <property type="entry name" value="WH-like_DNA-bd_sf"/>
</dbReference>
<dbReference type="CDD" id="cd00090">
    <property type="entry name" value="HTH_ARSR"/>
    <property type="match status" value="1"/>
</dbReference>
<dbReference type="NCBIfam" id="NF033788">
    <property type="entry name" value="HTH_metalloreg"/>
    <property type="match status" value="1"/>
</dbReference>
<sequence length="95" mass="10550">MAETPDPELVRALRALANPVRLQLLAWLREPEEEAGVCVSHLQARAGLAQSTVSAYLAELERAGLVRSTRVGKWTHYRRDEQRIAELVSTLGSTL</sequence>
<dbReference type="Gene3D" id="1.10.10.10">
    <property type="entry name" value="Winged helix-like DNA-binding domain superfamily/Winged helix DNA-binding domain"/>
    <property type="match status" value="1"/>
</dbReference>
<name>A0ABS5AP68_9PSEU</name>
<dbReference type="InterPro" id="IPR051081">
    <property type="entry name" value="HTH_MetalResp_TranReg"/>
</dbReference>
<keyword evidence="3" id="KW-0804">Transcription</keyword>
<dbReference type="SUPFAM" id="SSF46785">
    <property type="entry name" value="Winged helix' DNA-binding domain"/>
    <property type="match status" value="1"/>
</dbReference>
<keyword evidence="6" id="KW-1185">Reference proteome</keyword>
<dbReference type="InterPro" id="IPR036390">
    <property type="entry name" value="WH_DNA-bd_sf"/>
</dbReference>
<dbReference type="RefSeq" id="WP_086782791.1">
    <property type="nucleotide sequence ID" value="NZ_JAGIOO010000001.1"/>
</dbReference>
<dbReference type="PANTHER" id="PTHR33154">
    <property type="entry name" value="TRANSCRIPTIONAL REGULATOR, ARSR FAMILY"/>
    <property type="match status" value="1"/>
</dbReference>
<dbReference type="Proteomes" id="UP001519363">
    <property type="component" value="Unassembled WGS sequence"/>
</dbReference>
<dbReference type="SMART" id="SM00418">
    <property type="entry name" value="HTH_ARSR"/>
    <property type="match status" value="1"/>
</dbReference>
<dbReference type="PROSITE" id="PS50987">
    <property type="entry name" value="HTH_ARSR_2"/>
    <property type="match status" value="1"/>
</dbReference>
<dbReference type="EMBL" id="JAGIOO010000001">
    <property type="protein sequence ID" value="MBP2478357.1"/>
    <property type="molecule type" value="Genomic_DNA"/>
</dbReference>
<evidence type="ECO:0000256" key="1">
    <source>
        <dbReference type="ARBA" id="ARBA00023015"/>
    </source>
</evidence>
<keyword evidence="2" id="KW-0238">DNA-binding</keyword>